<feature type="compositionally biased region" description="Polar residues" evidence="1">
    <location>
        <begin position="89"/>
        <end position="101"/>
    </location>
</feature>
<organism evidence="3 4">
    <name type="scientific">Brachionus plicatilis</name>
    <name type="common">Marine rotifer</name>
    <name type="synonym">Brachionus muelleri</name>
    <dbReference type="NCBI Taxonomy" id="10195"/>
    <lineage>
        <taxon>Eukaryota</taxon>
        <taxon>Metazoa</taxon>
        <taxon>Spiralia</taxon>
        <taxon>Gnathifera</taxon>
        <taxon>Rotifera</taxon>
        <taxon>Eurotatoria</taxon>
        <taxon>Monogononta</taxon>
        <taxon>Pseudotrocha</taxon>
        <taxon>Ploima</taxon>
        <taxon>Brachionidae</taxon>
        <taxon>Brachionus</taxon>
    </lineage>
</organism>
<keyword evidence="2" id="KW-0812">Transmembrane</keyword>
<keyword evidence="2" id="KW-0472">Membrane</keyword>
<protein>
    <submittedName>
        <fullName evidence="3">Monocarboxylate transporter 7</fullName>
    </submittedName>
</protein>
<evidence type="ECO:0000256" key="2">
    <source>
        <dbReference type="SAM" id="Phobius"/>
    </source>
</evidence>
<name>A0A3M7QWL4_BRAPC</name>
<dbReference type="PANTHER" id="PTHR11360:SF284">
    <property type="entry name" value="EG:103B4.3 PROTEIN-RELATED"/>
    <property type="match status" value="1"/>
</dbReference>
<feature type="transmembrane region" description="Helical" evidence="2">
    <location>
        <begin position="23"/>
        <end position="42"/>
    </location>
</feature>
<feature type="transmembrane region" description="Helical" evidence="2">
    <location>
        <begin position="445"/>
        <end position="467"/>
    </location>
</feature>
<dbReference type="EMBL" id="REGN01004896">
    <property type="protein sequence ID" value="RNA15732.1"/>
    <property type="molecule type" value="Genomic_DNA"/>
</dbReference>
<sequence length="681" mass="76492">IGLSLVYVPTMIATSKWFVKKRLFACSINVLGACLGAVFYPLLTEFILSRYSLFNTLLILSSLQLNTFAGSLLLFDHPSQLLASSGPHTLRQLSTNTNSKANGRRDSETESQTSTSTNPNLTLKQYWRKFVQTRKSHSNTRKNLFHLIAEEKRKTRTLSKSSLEDGFVITTSNNLLAPSENVIVTRQAKLCTTAPNPRPSLITRIANSLRSLTHSSHTSSPKINEPTPLMSVFEGPLHTEAHDAQHPDSDEDDEPNLHGLNANVARLSAKNPRYMSYRNSLTNSVRGSLMECSVPEEECNEEEVNSGCDGACSVDEEEQCGAKRVQRLSKRRSNFSRPRPVLVAYKLSEALKNLPENNVGYSVPTLVNLRRFISTIETASFLNLPLNLEPVEYNLRNSLIKKSTDKYRKRKFNSFGIVYDTATLFLDYLIYVLSVRLLFNRILFILNFSFFLSSTGFVIVLFFIGDYSAKYHLAKLQSTYVLCLIGLSCGLGRIVSTISYKVNESNARGRIFAYVLTLFLISGALFVSVFLCTTLFSFSMFGIAFGIFLGFNLNLRTLFLYDIVGLEWSDDSLFFYGTLVQALGLFFGVPLAETSIINDGLLPIVCDQLVTNYVTSFIYDYSGSVVNVIYTSSILFFLSGFILLPGRNLRSYCTNSIKSLNKFYLQRKNLGYKKINCNILM</sequence>
<comment type="caution">
    <text evidence="3">The sequence shown here is derived from an EMBL/GenBank/DDBJ whole genome shotgun (WGS) entry which is preliminary data.</text>
</comment>
<feature type="transmembrane region" description="Helical" evidence="2">
    <location>
        <begin position="479"/>
        <end position="499"/>
    </location>
</feature>
<feature type="non-terminal residue" evidence="3">
    <location>
        <position position="1"/>
    </location>
</feature>
<dbReference type="PANTHER" id="PTHR11360">
    <property type="entry name" value="MONOCARBOXYLATE TRANSPORTER"/>
    <property type="match status" value="1"/>
</dbReference>
<dbReference type="InterPro" id="IPR036259">
    <property type="entry name" value="MFS_trans_sf"/>
</dbReference>
<evidence type="ECO:0000313" key="4">
    <source>
        <dbReference type="Proteomes" id="UP000276133"/>
    </source>
</evidence>
<keyword evidence="2" id="KW-1133">Transmembrane helix</keyword>
<accession>A0A3M7QWL4</accession>
<feature type="transmembrane region" description="Helical" evidence="2">
    <location>
        <begin position="511"/>
        <end position="531"/>
    </location>
</feature>
<dbReference type="SUPFAM" id="SSF103473">
    <property type="entry name" value="MFS general substrate transporter"/>
    <property type="match status" value="1"/>
</dbReference>
<reference evidence="3 4" key="1">
    <citation type="journal article" date="2018" name="Sci. Rep.">
        <title>Genomic signatures of local adaptation to the degree of environmental predictability in rotifers.</title>
        <authorList>
            <person name="Franch-Gras L."/>
            <person name="Hahn C."/>
            <person name="Garcia-Roger E.M."/>
            <person name="Carmona M.J."/>
            <person name="Serra M."/>
            <person name="Gomez A."/>
        </authorList>
    </citation>
    <scope>NUCLEOTIDE SEQUENCE [LARGE SCALE GENOMIC DNA]</scope>
    <source>
        <strain evidence="3">HYR1</strain>
    </source>
</reference>
<feature type="transmembrane region" description="Helical" evidence="2">
    <location>
        <begin position="573"/>
        <end position="592"/>
    </location>
</feature>
<feature type="transmembrane region" description="Helical" evidence="2">
    <location>
        <begin position="417"/>
        <end position="439"/>
    </location>
</feature>
<evidence type="ECO:0000313" key="3">
    <source>
        <dbReference type="EMBL" id="RNA15732.1"/>
    </source>
</evidence>
<feature type="region of interest" description="Disordered" evidence="1">
    <location>
        <begin position="89"/>
        <end position="119"/>
    </location>
</feature>
<dbReference type="AlphaFoldDB" id="A0A3M7QWL4"/>
<feature type="transmembrane region" description="Helical" evidence="2">
    <location>
        <begin position="625"/>
        <end position="644"/>
    </location>
</feature>
<keyword evidence="4" id="KW-1185">Reference proteome</keyword>
<gene>
    <name evidence="3" type="ORF">BpHYR1_039354</name>
</gene>
<feature type="transmembrane region" description="Helical" evidence="2">
    <location>
        <begin position="538"/>
        <end position="561"/>
    </location>
</feature>
<proteinExistence type="predicted"/>
<dbReference type="OrthoDB" id="410267at2759"/>
<evidence type="ECO:0000256" key="1">
    <source>
        <dbReference type="SAM" id="MobiDB-lite"/>
    </source>
</evidence>
<dbReference type="Proteomes" id="UP000276133">
    <property type="component" value="Unassembled WGS sequence"/>
</dbReference>
<dbReference type="InterPro" id="IPR050327">
    <property type="entry name" value="Proton-linked_MCT"/>
</dbReference>